<keyword evidence="1" id="KW-0812">Transmembrane</keyword>
<keyword evidence="1" id="KW-1133">Transmembrane helix</keyword>
<dbReference type="AlphaFoldDB" id="A0A7J8VQ11"/>
<dbReference type="Proteomes" id="UP000593573">
    <property type="component" value="Unassembled WGS sequence"/>
</dbReference>
<dbReference type="EMBL" id="JABFAB010000011">
    <property type="protein sequence ID" value="MBA0664885.1"/>
    <property type="molecule type" value="Genomic_DNA"/>
</dbReference>
<feature type="transmembrane region" description="Helical" evidence="1">
    <location>
        <begin position="12"/>
        <end position="38"/>
    </location>
</feature>
<keyword evidence="3" id="KW-1185">Reference proteome</keyword>
<evidence type="ECO:0000313" key="3">
    <source>
        <dbReference type="Proteomes" id="UP000593573"/>
    </source>
</evidence>
<sequence length="51" mass="5903">MLRNPNPHLPLWLGVLMFRIIILLILICINTMLIVLILGKILMRVVIINVK</sequence>
<reference evidence="2 3" key="1">
    <citation type="journal article" date="2019" name="Genome Biol. Evol.">
        <title>Insights into the evolution of the New World diploid cottons (Gossypium, subgenus Houzingenia) based on genome sequencing.</title>
        <authorList>
            <person name="Grover C.E."/>
            <person name="Arick M.A. 2nd"/>
            <person name="Thrash A."/>
            <person name="Conover J.L."/>
            <person name="Sanders W.S."/>
            <person name="Peterson D.G."/>
            <person name="Frelichowski J.E."/>
            <person name="Scheffler J.A."/>
            <person name="Scheffler B.E."/>
            <person name="Wendel J.F."/>
        </authorList>
    </citation>
    <scope>NUCLEOTIDE SEQUENCE [LARGE SCALE GENOMIC DNA]</scope>
    <source>
        <strain evidence="2">57</strain>
        <tissue evidence="2">Leaf</tissue>
    </source>
</reference>
<keyword evidence="1" id="KW-0472">Membrane</keyword>
<organism evidence="2 3">
    <name type="scientific">Gossypium klotzschianum</name>
    <dbReference type="NCBI Taxonomy" id="34286"/>
    <lineage>
        <taxon>Eukaryota</taxon>
        <taxon>Viridiplantae</taxon>
        <taxon>Streptophyta</taxon>
        <taxon>Embryophyta</taxon>
        <taxon>Tracheophyta</taxon>
        <taxon>Spermatophyta</taxon>
        <taxon>Magnoliopsida</taxon>
        <taxon>eudicotyledons</taxon>
        <taxon>Gunneridae</taxon>
        <taxon>Pentapetalae</taxon>
        <taxon>rosids</taxon>
        <taxon>malvids</taxon>
        <taxon>Malvales</taxon>
        <taxon>Malvaceae</taxon>
        <taxon>Malvoideae</taxon>
        <taxon>Gossypium</taxon>
    </lineage>
</organism>
<name>A0A7J8VQ11_9ROSI</name>
<evidence type="ECO:0000313" key="2">
    <source>
        <dbReference type="EMBL" id="MBA0664885.1"/>
    </source>
</evidence>
<comment type="caution">
    <text evidence="2">The sequence shown here is derived from an EMBL/GenBank/DDBJ whole genome shotgun (WGS) entry which is preliminary data.</text>
</comment>
<accession>A0A7J8VQ11</accession>
<evidence type="ECO:0000256" key="1">
    <source>
        <dbReference type="SAM" id="Phobius"/>
    </source>
</evidence>
<gene>
    <name evidence="2" type="ORF">Goklo_004828</name>
</gene>
<protein>
    <submittedName>
        <fullName evidence="2">Uncharacterized protein</fullName>
    </submittedName>
</protein>
<proteinExistence type="predicted"/>